<accession>A6G2J1</accession>
<dbReference type="STRING" id="391625.PPSIR1_22841"/>
<dbReference type="SUPFAM" id="SSF52091">
    <property type="entry name" value="SpoIIaa-like"/>
    <property type="match status" value="1"/>
</dbReference>
<organism evidence="4 5">
    <name type="scientific">Plesiocystis pacifica SIR-1</name>
    <dbReference type="NCBI Taxonomy" id="391625"/>
    <lineage>
        <taxon>Bacteria</taxon>
        <taxon>Pseudomonadati</taxon>
        <taxon>Myxococcota</taxon>
        <taxon>Polyangia</taxon>
        <taxon>Nannocystales</taxon>
        <taxon>Nannocystaceae</taxon>
        <taxon>Plesiocystis</taxon>
    </lineage>
</organism>
<dbReference type="AlphaFoldDB" id="A6G2J1"/>
<dbReference type="Gene3D" id="3.30.750.24">
    <property type="entry name" value="STAS domain"/>
    <property type="match status" value="1"/>
</dbReference>
<dbReference type="InterPro" id="IPR035965">
    <property type="entry name" value="PAS-like_dom_sf"/>
</dbReference>
<feature type="region of interest" description="Disordered" evidence="2">
    <location>
        <begin position="78"/>
        <end position="105"/>
    </location>
</feature>
<name>A6G2J1_9BACT</name>
<evidence type="ECO:0000256" key="1">
    <source>
        <dbReference type="ARBA" id="ARBA00022553"/>
    </source>
</evidence>
<dbReference type="CDD" id="cd07041">
    <property type="entry name" value="STAS_RsbR_RsbS_like"/>
    <property type="match status" value="1"/>
</dbReference>
<sequence length="293" mass="32369">MDSDDRLRALEREVESLRVELARERALRVQTEDASEIFRVMFEHASDALFLFDDSGIIDCNSQALTMMRAADKQDFLKRHPAEFSPERQPDGRESMEKSREMDGTARARGYHSFEWMHRRLDGEHFPVQVSLTPVELARGPAMLVVWHELSAFKARERRLAAQLEMIGVQQAEIQRLAMPVIPVGDGVVMVPVLGNLPEDALEELSATILDAVARAGTKSLILDLTGLARASMRVVSWLGRLIAATGLVGVNTLVAGIRPAIALELVHEGLDLGGATIVASMREALRQSIARG</sequence>
<comment type="caution">
    <text evidence="4">The sequence shown here is derived from an EMBL/GenBank/DDBJ whole genome shotgun (WGS) entry which is preliminary data.</text>
</comment>
<dbReference type="SUPFAM" id="SSF55785">
    <property type="entry name" value="PYP-like sensor domain (PAS domain)"/>
    <property type="match status" value="1"/>
</dbReference>
<dbReference type="PROSITE" id="PS50801">
    <property type="entry name" value="STAS"/>
    <property type="match status" value="1"/>
</dbReference>
<proteinExistence type="predicted"/>
<dbReference type="Pfam" id="PF13426">
    <property type="entry name" value="PAS_9"/>
    <property type="match status" value="1"/>
</dbReference>
<dbReference type="PANTHER" id="PTHR33745:SF3">
    <property type="entry name" value="RSBT CO-ANTAGONIST PROTEIN RSBRC"/>
    <property type="match status" value="1"/>
</dbReference>
<keyword evidence="5" id="KW-1185">Reference proteome</keyword>
<protein>
    <submittedName>
        <fullName evidence="4">Sensor histidine kinase and response regulator of a two component complex</fullName>
    </submittedName>
</protein>
<evidence type="ECO:0000313" key="5">
    <source>
        <dbReference type="Proteomes" id="UP000005801"/>
    </source>
</evidence>
<dbReference type="GO" id="GO:0016301">
    <property type="term" value="F:kinase activity"/>
    <property type="evidence" value="ECO:0007669"/>
    <property type="project" value="UniProtKB-KW"/>
</dbReference>
<dbReference type="Proteomes" id="UP000005801">
    <property type="component" value="Unassembled WGS sequence"/>
</dbReference>
<keyword evidence="4" id="KW-0808">Transferase</keyword>
<gene>
    <name evidence="4" type="ORF">PPSIR1_22841</name>
</gene>
<dbReference type="EMBL" id="ABCS01000015">
    <property type="protein sequence ID" value="EDM79928.1"/>
    <property type="molecule type" value="Genomic_DNA"/>
</dbReference>
<dbReference type="eggNOG" id="COG1366">
    <property type="taxonomic scope" value="Bacteria"/>
</dbReference>
<dbReference type="eggNOG" id="COG2205">
    <property type="taxonomic scope" value="Bacteria"/>
</dbReference>
<feature type="domain" description="STAS" evidence="3">
    <location>
        <begin position="178"/>
        <end position="289"/>
    </location>
</feature>
<dbReference type="InterPro" id="IPR002645">
    <property type="entry name" value="STAS_dom"/>
</dbReference>
<dbReference type="InterPro" id="IPR051932">
    <property type="entry name" value="Bact_StressResp_Reg"/>
</dbReference>
<dbReference type="NCBIfam" id="TIGR00229">
    <property type="entry name" value="sensory_box"/>
    <property type="match status" value="1"/>
</dbReference>
<keyword evidence="4" id="KW-0418">Kinase</keyword>
<keyword evidence="1" id="KW-0597">Phosphoprotein</keyword>
<dbReference type="Gene3D" id="3.30.450.20">
    <property type="entry name" value="PAS domain"/>
    <property type="match status" value="1"/>
</dbReference>
<evidence type="ECO:0000313" key="4">
    <source>
        <dbReference type="EMBL" id="EDM79928.1"/>
    </source>
</evidence>
<dbReference type="PANTHER" id="PTHR33745">
    <property type="entry name" value="RSBT ANTAGONIST PROTEIN RSBS-RELATED"/>
    <property type="match status" value="1"/>
</dbReference>
<evidence type="ECO:0000256" key="2">
    <source>
        <dbReference type="SAM" id="MobiDB-lite"/>
    </source>
</evidence>
<dbReference type="InterPro" id="IPR036513">
    <property type="entry name" value="STAS_dom_sf"/>
</dbReference>
<reference evidence="4 5" key="1">
    <citation type="submission" date="2007-06" db="EMBL/GenBank/DDBJ databases">
        <authorList>
            <person name="Shimkets L."/>
            <person name="Ferriera S."/>
            <person name="Johnson J."/>
            <person name="Kravitz S."/>
            <person name="Beeson K."/>
            <person name="Sutton G."/>
            <person name="Rogers Y.-H."/>
            <person name="Friedman R."/>
            <person name="Frazier M."/>
            <person name="Venter J.C."/>
        </authorList>
    </citation>
    <scope>NUCLEOTIDE SEQUENCE [LARGE SCALE GENOMIC DNA]</scope>
    <source>
        <strain evidence="4 5">SIR-1</strain>
    </source>
</reference>
<evidence type="ECO:0000259" key="3">
    <source>
        <dbReference type="PROSITE" id="PS50801"/>
    </source>
</evidence>
<dbReference type="Pfam" id="PF01740">
    <property type="entry name" value="STAS"/>
    <property type="match status" value="1"/>
</dbReference>
<dbReference type="InterPro" id="IPR000014">
    <property type="entry name" value="PAS"/>
</dbReference>